<dbReference type="Pfam" id="PF12679">
    <property type="entry name" value="ABC2_membrane_2"/>
    <property type="match status" value="1"/>
</dbReference>
<organism evidence="2">
    <name type="scientific">mine drainage metagenome</name>
    <dbReference type="NCBI Taxonomy" id="410659"/>
    <lineage>
        <taxon>unclassified sequences</taxon>
        <taxon>metagenomes</taxon>
        <taxon>ecological metagenomes</taxon>
    </lineage>
</organism>
<evidence type="ECO:0000313" key="2">
    <source>
        <dbReference type="EMBL" id="OIQ92258.1"/>
    </source>
</evidence>
<dbReference type="EMBL" id="MLJW01000236">
    <property type="protein sequence ID" value="OIQ92258.1"/>
    <property type="molecule type" value="Genomic_DNA"/>
</dbReference>
<gene>
    <name evidence="2" type="ORF">GALL_257740</name>
</gene>
<keyword evidence="1" id="KW-0812">Transmembrane</keyword>
<feature type="transmembrane region" description="Helical" evidence="1">
    <location>
        <begin position="106"/>
        <end position="133"/>
    </location>
</feature>
<feature type="transmembrane region" description="Helical" evidence="1">
    <location>
        <begin position="252"/>
        <end position="271"/>
    </location>
</feature>
<evidence type="ECO:0000256" key="1">
    <source>
        <dbReference type="SAM" id="Phobius"/>
    </source>
</evidence>
<dbReference type="AlphaFoldDB" id="A0A1J5RAC8"/>
<dbReference type="PANTHER" id="PTHR43471:SF1">
    <property type="entry name" value="ABC TRANSPORTER PERMEASE PROTEIN NOSY-RELATED"/>
    <property type="match status" value="1"/>
</dbReference>
<keyword evidence="1" id="KW-0472">Membrane</keyword>
<feature type="transmembrane region" description="Helical" evidence="1">
    <location>
        <begin position="181"/>
        <end position="208"/>
    </location>
</feature>
<dbReference type="GO" id="GO:0140359">
    <property type="term" value="F:ABC-type transporter activity"/>
    <property type="evidence" value="ECO:0007669"/>
    <property type="project" value="InterPro"/>
</dbReference>
<reference evidence="2" key="1">
    <citation type="submission" date="2016-10" db="EMBL/GenBank/DDBJ databases">
        <title>Sequence of Gallionella enrichment culture.</title>
        <authorList>
            <person name="Poehlein A."/>
            <person name="Muehling M."/>
            <person name="Daniel R."/>
        </authorList>
    </citation>
    <scope>NUCLEOTIDE SEQUENCE</scope>
</reference>
<comment type="caution">
    <text evidence="2">The sequence shown here is derived from an EMBL/GenBank/DDBJ whole genome shotgun (WGS) entry which is preliminary data.</text>
</comment>
<feature type="transmembrane region" description="Helical" evidence="1">
    <location>
        <begin position="59"/>
        <end position="85"/>
    </location>
</feature>
<feature type="transmembrane region" description="Helical" evidence="1">
    <location>
        <begin position="145"/>
        <end position="169"/>
    </location>
</feature>
<name>A0A1J5RAC8_9ZZZZ</name>
<protein>
    <submittedName>
        <fullName evidence="2">ABC-2 family transporter protein</fullName>
    </submittedName>
</protein>
<dbReference type="PANTHER" id="PTHR43471">
    <property type="entry name" value="ABC TRANSPORTER PERMEASE"/>
    <property type="match status" value="1"/>
</dbReference>
<feature type="transmembrane region" description="Helical" evidence="1">
    <location>
        <begin position="26"/>
        <end position="47"/>
    </location>
</feature>
<accession>A0A1J5RAC8</accession>
<dbReference type="GO" id="GO:0005886">
    <property type="term" value="C:plasma membrane"/>
    <property type="evidence" value="ECO:0007669"/>
    <property type="project" value="UniProtKB-SubCell"/>
</dbReference>
<keyword evidence="1" id="KW-1133">Transmembrane helix</keyword>
<proteinExistence type="predicted"/>
<sequence length="275" mass="29792">MTFAIEPKQIGIIAAKEFRERIRNRWVLAVSIVFTAFALVIAYFGAAQQGAVGFRGIEVTIASLVSLVIYLVPLIALILGFDAIVGERERGSLDLLLSMPITRLELLIGKFLGLSAALASSTVIGFGLVGLLLGFKLSPEDWYNYAGFMLSSVLLGMAFLSLAVMVSVFATDRARASGGAIALWFFFVLVYDLLLLGALVVSGGAVAADAFPYLLLLNPADVFRILNIFGINDVRTLYGLTTVFPERLARPGLLGAVMLVWIILPLGLANWRFRK</sequence>